<feature type="coiled-coil region" evidence="1">
    <location>
        <begin position="11"/>
        <end position="38"/>
    </location>
</feature>
<dbReference type="EMBL" id="JADEXQ010000021">
    <property type="protein sequence ID" value="MBE9029733.1"/>
    <property type="molecule type" value="Genomic_DNA"/>
</dbReference>
<proteinExistence type="predicted"/>
<keyword evidence="3" id="KW-1185">Reference proteome</keyword>
<dbReference type="AlphaFoldDB" id="A0A928Z3X4"/>
<accession>A0A928Z3X4</accession>
<evidence type="ECO:0000313" key="2">
    <source>
        <dbReference type="EMBL" id="MBE9029733.1"/>
    </source>
</evidence>
<keyword evidence="1" id="KW-0175">Coiled coil</keyword>
<dbReference type="Proteomes" id="UP000625316">
    <property type="component" value="Unassembled WGS sequence"/>
</dbReference>
<gene>
    <name evidence="2" type="ORF">IQ266_08340</name>
</gene>
<protein>
    <submittedName>
        <fullName evidence="2">Uncharacterized protein</fullName>
    </submittedName>
</protein>
<evidence type="ECO:0000313" key="3">
    <source>
        <dbReference type="Proteomes" id="UP000625316"/>
    </source>
</evidence>
<dbReference type="RefSeq" id="WP_264324552.1">
    <property type="nucleotide sequence ID" value="NZ_JADEXQ010000021.1"/>
</dbReference>
<reference evidence="2" key="1">
    <citation type="submission" date="2020-10" db="EMBL/GenBank/DDBJ databases">
        <authorList>
            <person name="Castelo-Branco R."/>
            <person name="Eusebio N."/>
            <person name="Adriana R."/>
            <person name="Vieira A."/>
            <person name="Brugerolle De Fraissinette N."/>
            <person name="Rezende De Castro R."/>
            <person name="Schneider M.P."/>
            <person name="Vasconcelos V."/>
            <person name="Leao P.N."/>
        </authorList>
    </citation>
    <scope>NUCLEOTIDE SEQUENCE</scope>
    <source>
        <strain evidence="2">LEGE 11480</strain>
    </source>
</reference>
<sequence length="72" mass="8305">MSDATAQTPTTEELQEIIEELEKYRERLINDMTETGKKAKMTKSAVMQHLEPELNQIDERLEIARKMLADLG</sequence>
<comment type="caution">
    <text evidence="2">The sequence shown here is derived from an EMBL/GenBank/DDBJ whole genome shotgun (WGS) entry which is preliminary data.</text>
</comment>
<evidence type="ECO:0000256" key="1">
    <source>
        <dbReference type="SAM" id="Coils"/>
    </source>
</evidence>
<name>A0A928Z3X4_9CYAN</name>
<organism evidence="2 3">
    <name type="scientific">Romeriopsis navalis LEGE 11480</name>
    <dbReference type="NCBI Taxonomy" id="2777977"/>
    <lineage>
        <taxon>Bacteria</taxon>
        <taxon>Bacillati</taxon>
        <taxon>Cyanobacteriota</taxon>
        <taxon>Cyanophyceae</taxon>
        <taxon>Leptolyngbyales</taxon>
        <taxon>Leptolyngbyaceae</taxon>
        <taxon>Romeriopsis</taxon>
        <taxon>Romeriopsis navalis</taxon>
    </lineage>
</organism>